<accession>A0ABX0ZM37</accession>
<keyword evidence="4" id="KW-1185">Reference proteome</keyword>
<feature type="compositionally biased region" description="Basic and acidic residues" evidence="1">
    <location>
        <begin position="117"/>
        <end position="131"/>
    </location>
</feature>
<evidence type="ECO:0000313" key="4">
    <source>
        <dbReference type="Proteomes" id="UP000734511"/>
    </source>
</evidence>
<organism evidence="3 4">
    <name type="scientific">Actinacidiphila epipremni</name>
    <dbReference type="NCBI Taxonomy" id="2053013"/>
    <lineage>
        <taxon>Bacteria</taxon>
        <taxon>Bacillati</taxon>
        <taxon>Actinomycetota</taxon>
        <taxon>Actinomycetes</taxon>
        <taxon>Kitasatosporales</taxon>
        <taxon>Streptomycetaceae</taxon>
        <taxon>Actinacidiphila</taxon>
    </lineage>
</organism>
<feature type="transmembrane region" description="Helical" evidence="2">
    <location>
        <begin position="171"/>
        <end position="191"/>
    </location>
</feature>
<proteinExistence type="predicted"/>
<evidence type="ECO:0000256" key="1">
    <source>
        <dbReference type="SAM" id="MobiDB-lite"/>
    </source>
</evidence>
<keyword evidence="2" id="KW-0812">Transmembrane</keyword>
<feature type="transmembrane region" description="Helical" evidence="2">
    <location>
        <begin position="197"/>
        <end position="217"/>
    </location>
</feature>
<evidence type="ECO:0000256" key="2">
    <source>
        <dbReference type="SAM" id="Phobius"/>
    </source>
</evidence>
<evidence type="ECO:0000313" key="3">
    <source>
        <dbReference type="EMBL" id="NJP44930.1"/>
    </source>
</evidence>
<dbReference type="Pfam" id="PF11241">
    <property type="entry name" value="DUF3043"/>
    <property type="match status" value="1"/>
</dbReference>
<name>A0ABX0ZM37_9ACTN</name>
<dbReference type="InterPro" id="IPR021403">
    <property type="entry name" value="DUF3043"/>
</dbReference>
<sequence length="260" mass="29310">MGLARPLLRQLLQHLYRPQPTGPGSITALFGTGCAHPQGRSRFGVPLPKEYVRGWGRGPRARNLGDVFRRRTHDEQAQAVAAVLEDQIRDPQAPKGRPTPKRSEAQNARRKAVTTPTDRKAQVRAAREARREDLAKRREALANGDERNLPAAHQGPVRKFTRDYVDSRYRVAEFFLPMAVLILVGSLLPALQTLSLFLWLLVIVLIVVDSVITGIALRRQLAKRFPDQNTKRAVSYGLMRTLQMRRMRLPKPQVARGAKL</sequence>
<dbReference type="Proteomes" id="UP000734511">
    <property type="component" value="Unassembled WGS sequence"/>
</dbReference>
<dbReference type="EMBL" id="JAATEJ010000011">
    <property type="protein sequence ID" value="NJP44930.1"/>
    <property type="molecule type" value="Genomic_DNA"/>
</dbReference>
<gene>
    <name evidence="3" type="ORF">HCN08_16220</name>
</gene>
<keyword evidence="2" id="KW-1133">Transmembrane helix</keyword>
<reference evidence="3 4" key="1">
    <citation type="submission" date="2020-03" db="EMBL/GenBank/DDBJ databases">
        <title>WGS of actinomycetes isolated from Thailand.</title>
        <authorList>
            <person name="Thawai C."/>
        </authorList>
    </citation>
    <scope>NUCLEOTIDE SEQUENCE [LARGE SCALE GENOMIC DNA]</scope>
    <source>
        <strain evidence="3 4">PRB2-1</strain>
    </source>
</reference>
<protein>
    <submittedName>
        <fullName evidence="3">DUF3043 domain-containing protein</fullName>
    </submittedName>
</protein>
<dbReference type="PROSITE" id="PS51257">
    <property type="entry name" value="PROKAR_LIPOPROTEIN"/>
    <property type="match status" value="1"/>
</dbReference>
<feature type="region of interest" description="Disordered" evidence="1">
    <location>
        <begin position="85"/>
        <end position="131"/>
    </location>
</feature>
<keyword evidence="2" id="KW-0472">Membrane</keyword>
<comment type="caution">
    <text evidence="3">The sequence shown here is derived from an EMBL/GenBank/DDBJ whole genome shotgun (WGS) entry which is preliminary data.</text>
</comment>